<keyword evidence="2" id="KW-1185">Reference proteome</keyword>
<evidence type="ECO:0008006" key="3">
    <source>
        <dbReference type="Google" id="ProtNLM"/>
    </source>
</evidence>
<dbReference type="InterPro" id="IPR023331">
    <property type="entry name" value="Rhabdovirus_ncapsid_C"/>
</dbReference>
<evidence type="ECO:0000313" key="1">
    <source>
        <dbReference type="EMBL" id="OAF64030.1"/>
    </source>
</evidence>
<accession>A0A177AQE6</accession>
<name>A0A177AQE6_9BILA</name>
<dbReference type="Gene3D" id="1.10.3610.10">
    <property type="entry name" value="Nucleoprotein"/>
    <property type="match status" value="1"/>
</dbReference>
<dbReference type="AlphaFoldDB" id="A0A177AQE6"/>
<organism evidence="1 2">
    <name type="scientific">Intoshia linei</name>
    <dbReference type="NCBI Taxonomy" id="1819745"/>
    <lineage>
        <taxon>Eukaryota</taxon>
        <taxon>Metazoa</taxon>
        <taxon>Spiralia</taxon>
        <taxon>Lophotrochozoa</taxon>
        <taxon>Mesozoa</taxon>
        <taxon>Orthonectida</taxon>
        <taxon>Rhopaluridae</taxon>
        <taxon>Intoshia</taxon>
    </lineage>
</organism>
<gene>
    <name evidence="1" type="ORF">A3Q56_08266</name>
</gene>
<dbReference type="SUPFAM" id="SSF140809">
    <property type="entry name" value="Rhabdovirus nucleoprotein-like"/>
    <property type="match status" value="1"/>
</dbReference>
<dbReference type="Gene3D" id="1.10.3570.10">
    <property type="entry name" value="Rhabdovirus nucleocapsid protein like domain"/>
    <property type="match status" value="1"/>
</dbReference>
<dbReference type="Proteomes" id="UP000078046">
    <property type="component" value="Unassembled WGS sequence"/>
</dbReference>
<proteinExistence type="predicted"/>
<comment type="caution">
    <text evidence="1">The sequence shown here is derived from an EMBL/GenBank/DDBJ whole genome shotgun (WGS) entry which is preliminary data.</text>
</comment>
<evidence type="ECO:0000313" key="2">
    <source>
        <dbReference type="Proteomes" id="UP000078046"/>
    </source>
</evidence>
<dbReference type="InterPro" id="IPR035961">
    <property type="entry name" value="Rhabdovirus_nucleoprotein-like"/>
</dbReference>
<sequence length="429" mass="49665">MNIAKDENKATKERKNSWKGIGAHLDRWIVPAYKDLNKERVLDESRSKILLDLQYVNNDIETLRNFLYSKIGTGEQVDPLIVASYIRYQLCTICVCKAGESSRDPVDSPDVSKFTYWILLYYLSHLRIKKDSNADLAIYKTRTMKRVKDILRVSNVMLPFDQVDTLNSGDISLSIIASNQEVITLTAIYDLFLGHANIVLPIKSLRWATVCKRGKDIITLNLLTDYISMYEKKLQKMFKLNPKHYVSIGLVWYHRALNLVPKSAYSAIACPNCYMYLATRLYFKGIQTFGGTRLDGTSYYQMILLAVRTSILETANPDNDTLNLNKESMDKFKKLADCMNIHNEEMFTLISLRVSLYAGDLLFEAKDLAFLRLHPLTQRIKNRPVPWRYLKEVTKDVMKKMQDCIKVKDEARLKKEKENPIRQKPIETK</sequence>
<reference evidence="1 2" key="1">
    <citation type="submission" date="2016-04" db="EMBL/GenBank/DDBJ databases">
        <title>The genome of Intoshia linei affirms orthonectids as highly simplified spiralians.</title>
        <authorList>
            <person name="Mikhailov K.V."/>
            <person name="Slusarev G.S."/>
            <person name="Nikitin M.A."/>
            <person name="Logacheva M.D."/>
            <person name="Penin A."/>
            <person name="Aleoshin V."/>
            <person name="Panchin Y.V."/>
        </authorList>
    </citation>
    <scope>NUCLEOTIDE SEQUENCE [LARGE SCALE GENOMIC DNA]</scope>
    <source>
        <strain evidence="1">Intl2013</strain>
        <tissue evidence="1">Whole animal</tissue>
    </source>
</reference>
<dbReference type="InterPro" id="IPR023330">
    <property type="entry name" value="Rhabdovirus_ncapsid_N"/>
</dbReference>
<protein>
    <recommendedName>
        <fullName evidence="3">Nucleocapsid protein</fullName>
    </recommendedName>
</protein>
<dbReference type="EMBL" id="LWCA01002207">
    <property type="protein sequence ID" value="OAF64030.1"/>
    <property type="molecule type" value="Genomic_DNA"/>
</dbReference>